<dbReference type="AlphaFoldDB" id="A0AAV7B4B0"/>
<proteinExistence type="predicted"/>
<dbReference type="EMBL" id="WNYA01000006">
    <property type="protein sequence ID" value="KAG8567230.1"/>
    <property type="molecule type" value="Genomic_DNA"/>
</dbReference>
<gene>
    <name evidence="1" type="ORF">GDO81_013548</name>
</gene>
<accession>A0AAV7B4B0</accession>
<protein>
    <submittedName>
        <fullName evidence="1">Uncharacterized protein</fullName>
    </submittedName>
</protein>
<sequence>MRLKSCQTIGWVVRLLQMYPGLLHLPMMQDVWAAKWYTLRRKISRPLKQALQNFISLVSGLTHASHIRNMHIKIFFFFKWHE</sequence>
<organism evidence="1 2">
    <name type="scientific">Engystomops pustulosus</name>
    <name type="common">Tungara frog</name>
    <name type="synonym">Physalaemus pustulosus</name>
    <dbReference type="NCBI Taxonomy" id="76066"/>
    <lineage>
        <taxon>Eukaryota</taxon>
        <taxon>Metazoa</taxon>
        <taxon>Chordata</taxon>
        <taxon>Craniata</taxon>
        <taxon>Vertebrata</taxon>
        <taxon>Euteleostomi</taxon>
        <taxon>Amphibia</taxon>
        <taxon>Batrachia</taxon>
        <taxon>Anura</taxon>
        <taxon>Neobatrachia</taxon>
        <taxon>Hyloidea</taxon>
        <taxon>Leptodactylidae</taxon>
        <taxon>Leiuperinae</taxon>
        <taxon>Engystomops</taxon>
    </lineage>
</organism>
<comment type="caution">
    <text evidence="1">The sequence shown here is derived from an EMBL/GenBank/DDBJ whole genome shotgun (WGS) entry which is preliminary data.</text>
</comment>
<reference evidence="1" key="1">
    <citation type="thesis" date="2020" institute="ProQuest LLC" country="789 East Eisenhower Parkway, Ann Arbor, MI, USA">
        <title>Comparative Genomics and Chromosome Evolution.</title>
        <authorList>
            <person name="Mudd A.B."/>
        </authorList>
    </citation>
    <scope>NUCLEOTIDE SEQUENCE</scope>
    <source>
        <strain evidence="1">237g6f4</strain>
        <tissue evidence="1">Blood</tissue>
    </source>
</reference>
<dbReference type="Proteomes" id="UP000824782">
    <property type="component" value="Unassembled WGS sequence"/>
</dbReference>
<name>A0AAV7B4B0_ENGPU</name>
<evidence type="ECO:0000313" key="1">
    <source>
        <dbReference type="EMBL" id="KAG8567230.1"/>
    </source>
</evidence>
<keyword evidence="2" id="KW-1185">Reference proteome</keyword>
<evidence type="ECO:0000313" key="2">
    <source>
        <dbReference type="Proteomes" id="UP000824782"/>
    </source>
</evidence>